<feature type="domain" description="Nucleoside phosphorylase" evidence="7">
    <location>
        <begin position="21"/>
        <end position="264"/>
    </location>
</feature>
<dbReference type="PIRSF" id="PIRSF000477">
    <property type="entry name" value="PurNPase"/>
    <property type="match status" value="1"/>
</dbReference>
<protein>
    <recommendedName>
        <fullName evidence="3">purine-nucleoside phosphorylase</fullName>
        <ecNumber evidence="3">2.4.2.1</ecNumber>
    </recommendedName>
    <alternativeName>
        <fullName evidence="6">Inosine-guanosine phosphorylase</fullName>
    </alternativeName>
</protein>
<evidence type="ECO:0000256" key="6">
    <source>
        <dbReference type="ARBA" id="ARBA00031036"/>
    </source>
</evidence>
<organism evidence="8">
    <name type="scientific">marine metagenome</name>
    <dbReference type="NCBI Taxonomy" id="408172"/>
    <lineage>
        <taxon>unclassified sequences</taxon>
        <taxon>metagenomes</taxon>
        <taxon>ecological metagenomes</taxon>
    </lineage>
</organism>
<dbReference type="EC" id="2.4.2.1" evidence="3"/>
<dbReference type="CDD" id="cd09009">
    <property type="entry name" value="PNP-EcPNPII_like"/>
    <property type="match status" value="1"/>
</dbReference>
<dbReference type="NCBIfam" id="TIGR01697">
    <property type="entry name" value="PNPH-PUNA-XAPA"/>
    <property type="match status" value="1"/>
</dbReference>
<dbReference type="SUPFAM" id="SSF53167">
    <property type="entry name" value="Purine and uridine phosphorylases"/>
    <property type="match status" value="1"/>
</dbReference>
<dbReference type="InterPro" id="IPR011268">
    <property type="entry name" value="Purine_phosphorylase"/>
</dbReference>
<keyword evidence="5" id="KW-0808">Transferase</keyword>
<evidence type="ECO:0000256" key="5">
    <source>
        <dbReference type="ARBA" id="ARBA00022679"/>
    </source>
</evidence>
<dbReference type="NCBIfam" id="NF006054">
    <property type="entry name" value="PRK08202.1"/>
    <property type="match status" value="1"/>
</dbReference>
<dbReference type="UniPathway" id="UPA00606"/>
<dbReference type="AlphaFoldDB" id="A0A381YRA2"/>
<dbReference type="Gene3D" id="3.40.50.1580">
    <property type="entry name" value="Nucleoside phosphorylase domain"/>
    <property type="match status" value="1"/>
</dbReference>
<gene>
    <name evidence="8" type="ORF">METZ01_LOCUS131891</name>
</gene>
<evidence type="ECO:0000256" key="1">
    <source>
        <dbReference type="ARBA" id="ARBA00005058"/>
    </source>
</evidence>
<evidence type="ECO:0000259" key="7">
    <source>
        <dbReference type="Pfam" id="PF01048"/>
    </source>
</evidence>
<name>A0A381YRA2_9ZZZZ</name>
<reference evidence="8" key="1">
    <citation type="submission" date="2018-05" db="EMBL/GenBank/DDBJ databases">
        <authorList>
            <person name="Lanie J.A."/>
            <person name="Ng W.-L."/>
            <person name="Kazmierczak K.M."/>
            <person name="Andrzejewski T.M."/>
            <person name="Davidsen T.M."/>
            <person name="Wayne K.J."/>
            <person name="Tettelin H."/>
            <person name="Glass J.I."/>
            <person name="Rusch D."/>
            <person name="Podicherti R."/>
            <person name="Tsui H.-C.T."/>
            <person name="Winkler M.E."/>
        </authorList>
    </citation>
    <scope>NUCLEOTIDE SEQUENCE</scope>
</reference>
<dbReference type="EMBL" id="UINC01018754">
    <property type="protein sequence ID" value="SVA79037.1"/>
    <property type="molecule type" value="Genomic_DNA"/>
</dbReference>
<dbReference type="InterPro" id="IPR035994">
    <property type="entry name" value="Nucleoside_phosphorylase_sf"/>
</dbReference>
<evidence type="ECO:0000256" key="4">
    <source>
        <dbReference type="ARBA" id="ARBA00022676"/>
    </source>
</evidence>
<comment type="similarity">
    <text evidence="2">Belongs to the PNP/MTAP phosphorylase family.</text>
</comment>
<keyword evidence="4" id="KW-0328">Glycosyltransferase</keyword>
<dbReference type="GO" id="GO:0005737">
    <property type="term" value="C:cytoplasm"/>
    <property type="evidence" value="ECO:0007669"/>
    <property type="project" value="TreeGrafter"/>
</dbReference>
<evidence type="ECO:0000313" key="8">
    <source>
        <dbReference type="EMBL" id="SVA79037.1"/>
    </source>
</evidence>
<dbReference type="PANTHER" id="PTHR11904:SF9">
    <property type="entry name" value="PURINE NUCLEOSIDE PHOSPHORYLASE-RELATED"/>
    <property type="match status" value="1"/>
</dbReference>
<proteinExistence type="inferred from homology"/>
<evidence type="ECO:0000256" key="2">
    <source>
        <dbReference type="ARBA" id="ARBA00006751"/>
    </source>
</evidence>
<dbReference type="Pfam" id="PF01048">
    <property type="entry name" value="PNP_UDP_1"/>
    <property type="match status" value="1"/>
</dbReference>
<comment type="pathway">
    <text evidence="1">Purine metabolism; purine nucleoside salvage.</text>
</comment>
<dbReference type="GO" id="GO:0004731">
    <property type="term" value="F:purine-nucleoside phosphorylase activity"/>
    <property type="evidence" value="ECO:0007669"/>
    <property type="project" value="UniProtKB-EC"/>
</dbReference>
<accession>A0A381YRA2</accession>
<dbReference type="PANTHER" id="PTHR11904">
    <property type="entry name" value="METHYLTHIOADENOSINE/PURINE NUCLEOSIDE PHOSPHORYLASE"/>
    <property type="match status" value="1"/>
</dbReference>
<sequence>MEDNKAIDIIQSGSEGLKPQVGIILGSGLGAFTEDVKGQIIFSFNDLPGFPSAGVKGHAGQIVLGKVNGTAVAILQGRAHYYEDGIVDVMKIPVQTLKGIGCETLILTNAAGSLLPEAQPGSVMLLTDHINYTGVSPLFGEKETSRFVNMVDAYNPSLCQLIKNAAKRENILLHEGVYIWFCGPSFETPAEIRAAKILGADAVGMSTVPEVILARHAGMNVAALSVITNMAAGMGNEVLSHDKTMENANMGIQDLKSILFRFLELYS</sequence>
<dbReference type="InterPro" id="IPR000845">
    <property type="entry name" value="Nucleoside_phosphorylase_d"/>
</dbReference>
<evidence type="ECO:0000256" key="3">
    <source>
        <dbReference type="ARBA" id="ARBA00011886"/>
    </source>
</evidence>
<dbReference type="GO" id="GO:0009116">
    <property type="term" value="P:nucleoside metabolic process"/>
    <property type="evidence" value="ECO:0007669"/>
    <property type="project" value="InterPro"/>
</dbReference>